<dbReference type="InterPro" id="IPR003409">
    <property type="entry name" value="MORN"/>
</dbReference>
<dbReference type="SMART" id="SM00698">
    <property type="entry name" value="MORN"/>
    <property type="match status" value="2"/>
</dbReference>
<dbReference type="STRING" id="8187.ENSLCAP00010012416"/>
<evidence type="ECO:0000256" key="5">
    <source>
        <dbReference type="ARBA" id="ARBA00022846"/>
    </source>
</evidence>
<evidence type="ECO:0000256" key="2">
    <source>
        <dbReference type="ARBA" id="ARBA00004430"/>
    </source>
</evidence>
<dbReference type="Ensembl" id="ENSLCAT00010012692.1">
    <property type="protein sequence ID" value="ENSLCAP00010012416.1"/>
    <property type="gene ID" value="ENSLCAG00010005887.1"/>
</dbReference>
<dbReference type="Gene3D" id="2.20.110.10">
    <property type="entry name" value="Histone H3 K4-specific methyltransferase SET7/9 N-terminal domain"/>
    <property type="match status" value="1"/>
</dbReference>
<dbReference type="Pfam" id="PF02493">
    <property type="entry name" value="MORN"/>
    <property type="match status" value="4"/>
</dbReference>
<reference evidence="9" key="3">
    <citation type="submission" date="2025-09" db="UniProtKB">
        <authorList>
            <consortium name="Ensembl"/>
        </authorList>
    </citation>
    <scope>IDENTIFICATION</scope>
</reference>
<evidence type="ECO:0000256" key="4">
    <source>
        <dbReference type="ARBA" id="ARBA00022737"/>
    </source>
</evidence>
<dbReference type="AlphaFoldDB" id="A0A4W6CED9"/>
<keyword evidence="4" id="KW-0677">Repeat</keyword>
<evidence type="ECO:0000313" key="10">
    <source>
        <dbReference type="Proteomes" id="UP000314980"/>
    </source>
</evidence>
<evidence type="ECO:0000256" key="6">
    <source>
        <dbReference type="ARBA" id="ARBA00023069"/>
    </source>
</evidence>
<evidence type="ECO:0000313" key="9">
    <source>
        <dbReference type="Ensembl" id="ENSLCAP00010012416.1"/>
    </source>
</evidence>
<accession>A0A4W6CED9</accession>
<dbReference type="GeneTree" id="ENSGT00940000168282"/>
<evidence type="ECO:0000256" key="7">
    <source>
        <dbReference type="ARBA" id="ARBA00023212"/>
    </source>
</evidence>
<sequence>MSGCGVFTWAGGLKYEGEFVCNMPMGQGTYTWPDGSSYMGDVCNGIRHGTGTYICAKNTVTYKGQWDQGKRHRKGMIHQFIIRYNLLFL</sequence>
<name>A0A4W6CED9_LATCA</name>
<dbReference type="GO" id="GO:0005930">
    <property type="term" value="C:axoneme"/>
    <property type="evidence" value="ECO:0007669"/>
    <property type="project" value="UniProtKB-SubCell"/>
</dbReference>
<evidence type="ECO:0000256" key="8">
    <source>
        <dbReference type="ARBA" id="ARBA00023273"/>
    </source>
</evidence>
<dbReference type="GO" id="GO:0031514">
    <property type="term" value="C:motile cilium"/>
    <property type="evidence" value="ECO:0007669"/>
    <property type="project" value="UniProtKB-SubCell"/>
</dbReference>
<evidence type="ECO:0000256" key="1">
    <source>
        <dbReference type="ARBA" id="ARBA00004230"/>
    </source>
</evidence>
<dbReference type="SUPFAM" id="SSF82185">
    <property type="entry name" value="Histone H3 K4-specific methyltransferase SET7/9 N-terminal domain"/>
    <property type="match status" value="1"/>
</dbReference>
<comment type="subcellular location">
    <subcellularLocation>
        <location evidence="1">Cell projection</location>
        <location evidence="1">Cilium</location>
        <location evidence="1">Flagellum</location>
    </subcellularLocation>
    <subcellularLocation>
        <location evidence="2">Cytoplasm</location>
        <location evidence="2">Cytoskeleton</location>
        <location evidence="2">Cilium axoneme</location>
    </subcellularLocation>
</comment>
<dbReference type="PANTHER" id="PTHR46613">
    <property type="entry name" value="RADIAL SPOKE HEAD 10 HOMOLOG B-RELATED"/>
    <property type="match status" value="1"/>
</dbReference>
<dbReference type="PANTHER" id="PTHR46613:SF1">
    <property type="entry name" value="RADIAL SPOKE HEAD 10 HOMOLOG B-RELATED"/>
    <property type="match status" value="1"/>
</dbReference>
<reference evidence="10" key="1">
    <citation type="submission" date="2015-09" db="EMBL/GenBank/DDBJ databases">
        <authorList>
            <person name="Sai Rama Sridatta P."/>
        </authorList>
    </citation>
    <scope>NUCLEOTIDE SEQUENCE [LARGE SCALE GENOMIC DNA]</scope>
</reference>
<dbReference type="Proteomes" id="UP000314980">
    <property type="component" value="Unassembled WGS sequence"/>
</dbReference>
<proteinExistence type="predicted"/>
<keyword evidence="10" id="KW-1185">Reference proteome</keyword>
<protein>
    <submittedName>
        <fullName evidence="9">Uncharacterized protein</fullName>
    </submittedName>
</protein>
<keyword evidence="7" id="KW-0206">Cytoskeleton</keyword>
<keyword evidence="3" id="KW-0963">Cytoplasm</keyword>
<keyword evidence="8" id="KW-0966">Cell projection</keyword>
<evidence type="ECO:0000256" key="3">
    <source>
        <dbReference type="ARBA" id="ARBA00022490"/>
    </source>
</evidence>
<keyword evidence="6" id="KW-0969">Cilium</keyword>
<keyword evidence="5" id="KW-0282">Flagellum</keyword>
<dbReference type="InParanoid" id="A0A4W6CED9"/>
<reference evidence="9" key="2">
    <citation type="submission" date="2025-08" db="UniProtKB">
        <authorList>
            <consortium name="Ensembl"/>
        </authorList>
    </citation>
    <scope>IDENTIFICATION</scope>
</reference>
<organism evidence="9 10">
    <name type="scientific">Lates calcarifer</name>
    <name type="common">Barramundi</name>
    <name type="synonym">Holocentrus calcarifer</name>
    <dbReference type="NCBI Taxonomy" id="8187"/>
    <lineage>
        <taxon>Eukaryota</taxon>
        <taxon>Metazoa</taxon>
        <taxon>Chordata</taxon>
        <taxon>Craniata</taxon>
        <taxon>Vertebrata</taxon>
        <taxon>Euteleostomi</taxon>
        <taxon>Actinopterygii</taxon>
        <taxon>Neopterygii</taxon>
        <taxon>Teleostei</taxon>
        <taxon>Neoteleostei</taxon>
        <taxon>Acanthomorphata</taxon>
        <taxon>Carangaria</taxon>
        <taxon>Carangaria incertae sedis</taxon>
        <taxon>Centropomidae</taxon>
        <taxon>Lates</taxon>
    </lineage>
</organism>